<sequence>MEKLKQIFAKIKSVKNIEIIIGLVIIAVMIIIYSNVSAAKEKTDAASDGEATLTENLETRLADILGEIEGAGEVKVMITYAGTGDKITAETTNTHTTTTNGSTSSTTTTTTTSSPVLSGSDVVILQEKMPEIKGVIVVAEGASDMKVKLKLMQATATVLGINANSIQIFTRRAV</sequence>
<keyword evidence="2" id="KW-1133">Transmembrane helix</keyword>
<keyword evidence="2" id="KW-0812">Transmembrane</keyword>
<comment type="caution">
    <text evidence="3">The sequence shown here is derived from an EMBL/GenBank/DDBJ whole genome shotgun (WGS) entry which is preliminary data.</text>
</comment>
<evidence type="ECO:0000313" key="4">
    <source>
        <dbReference type="Proteomes" id="UP000727857"/>
    </source>
</evidence>
<gene>
    <name evidence="3" type="ORF">IAB16_04510</name>
</gene>
<accession>A0A940DH44</accession>
<feature type="compositionally biased region" description="Low complexity" evidence="1">
    <location>
        <begin position="91"/>
        <end position="114"/>
    </location>
</feature>
<evidence type="ECO:0000313" key="3">
    <source>
        <dbReference type="EMBL" id="MBO8424259.1"/>
    </source>
</evidence>
<dbReference type="AlphaFoldDB" id="A0A940DH44"/>
<organism evidence="3 4">
    <name type="scientific">Candidatus Stercoripulliclostridium pullicola</name>
    <dbReference type="NCBI Taxonomy" id="2840953"/>
    <lineage>
        <taxon>Bacteria</taxon>
        <taxon>Bacillati</taxon>
        <taxon>Bacillota</taxon>
        <taxon>Clostridia</taxon>
        <taxon>Eubacteriales</taxon>
        <taxon>Candidatus Stercoripulliclostridium</taxon>
    </lineage>
</organism>
<evidence type="ECO:0000256" key="2">
    <source>
        <dbReference type="SAM" id="Phobius"/>
    </source>
</evidence>
<keyword evidence="2" id="KW-0472">Membrane</keyword>
<dbReference type="Proteomes" id="UP000727857">
    <property type="component" value="Unassembled WGS sequence"/>
</dbReference>
<reference evidence="3" key="1">
    <citation type="submission" date="2020-10" db="EMBL/GenBank/DDBJ databases">
        <authorList>
            <person name="Gilroy R."/>
        </authorList>
    </citation>
    <scope>NUCLEOTIDE SEQUENCE</scope>
    <source>
        <strain evidence="3">517</strain>
    </source>
</reference>
<feature type="transmembrane region" description="Helical" evidence="2">
    <location>
        <begin position="20"/>
        <end position="38"/>
    </location>
</feature>
<proteinExistence type="predicted"/>
<feature type="region of interest" description="Disordered" evidence="1">
    <location>
        <begin position="91"/>
        <end position="115"/>
    </location>
</feature>
<evidence type="ECO:0008006" key="5">
    <source>
        <dbReference type="Google" id="ProtNLM"/>
    </source>
</evidence>
<evidence type="ECO:0000256" key="1">
    <source>
        <dbReference type="SAM" id="MobiDB-lite"/>
    </source>
</evidence>
<name>A0A940DH44_9FIRM</name>
<protein>
    <recommendedName>
        <fullName evidence="5">Stage III sporulation protein AG</fullName>
    </recommendedName>
</protein>
<dbReference type="EMBL" id="JADINF010000113">
    <property type="protein sequence ID" value="MBO8424259.1"/>
    <property type="molecule type" value="Genomic_DNA"/>
</dbReference>
<reference evidence="3" key="2">
    <citation type="journal article" date="2021" name="PeerJ">
        <title>Extensive microbial diversity within the chicken gut microbiome revealed by metagenomics and culture.</title>
        <authorList>
            <person name="Gilroy R."/>
            <person name="Ravi A."/>
            <person name="Getino M."/>
            <person name="Pursley I."/>
            <person name="Horton D.L."/>
            <person name="Alikhan N.F."/>
            <person name="Baker D."/>
            <person name="Gharbi K."/>
            <person name="Hall N."/>
            <person name="Watson M."/>
            <person name="Adriaenssens E.M."/>
            <person name="Foster-Nyarko E."/>
            <person name="Jarju S."/>
            <person name="Secka A."/>
            <person name="Antonio M."/>
            <person name="Oren A."/>
            <person name="Chaudhuri R.R."/>
            <person name="La Ragione R."/>
            <person name="Hildebrand F."/>
            <person name="Pallen M.J."/>
        </authorList>
    </citation>
    <scope>NUCLEOTIDE SEQUENCE</scope>
    <source>
        <strain evidence="3">517</strain>
    </source>
</reference>